<dbReference type="SUPFAM" id="SSF56112">
    <property type="entry name" value="Protein kinase-like (PK-like)"/>
    <property type="match status" value="1"/>
</dbReference>
<feature type="region of interest" description="Disordered" evidence="1">
    <location>
        <begin position="109"/>
        <end position="134"/>
    </location>
</feature>
<dbReference type="Gene3D" id="1.10.510.10">
    <property type="entry name" value="Transferase(Phosphotransferase) domain 1"/>
    <property type="match status" value="1"/>
</dbReference>
<accession>A0AAV2YX93</accession>
<feature type="non-terminal residue" evidence="2">
    <location>
        <position position="1"/>
    </location>
</feature>
<dbReference type="AlphaFoldDB" id="A0AAV2YX93"/>
<dbReference type="Proteomes" id="UP001146120">
    <property type="component" value="Unassembled WGS sequence"/>
</dbReference>
<dbReference type="InterPro" id="IPR011009">
    <property type="entry name" value="Kinase-like_dom_sf"/>
</dbReference>
<dbReference type="EMBL" id="DAKRPA010000122">
    <property type="protein sequence ID" value="DAZ97909.1"/>
    <property type="molecule type" value="Genomic_DNA"/>
</dbReference>
<gene>
    <name evidence="2" type="ORF">N0F65_012172</name>
</gene>
<organism evidence="2 3">
    <name type="scientific">Lagenidium giganteum</name>
    <dbReference type="NCBI Taxonomy" id="4803"/>
    <lineage>
        <taxon>Eukaryota</taxon>
        <taxon>Sar</taxon>
        <taxon>Stramenopiles</taxon>
        <taxon>Oomycota</taxon>
        <taxon>Peronosporomycetes</taxon>
        <taxon>Pythiales</taxon>
        <taxon>Pythiaceae</taxon>
    </lineage>
</organism>
<evidence type="ECO:0000256" key="1">
    <source>
        <dbReference type="SAM" id="MobiDB-lite"/>
    </source>
</evidence>
<keyword evidence="3" id="KW-1185">Reference proteome</keyword>
<feature type="compositionally biased region" description="Basic residues" evidence="1">
    <location>
        <begin position="119"/>
        <end position="134"/>
    </location>
</feature>
<proteinExistence type="predicted"/>
<comment type="caution">
    <text evidence="2">The sequence shown here is derived from an EMBL/GenBank/DDBJ whole genome shotgun (WGS) entry which is preliminary data.</text>
</comment>
<reference evidence="2" key="1">
    <citation type="submission" date="2022-11" db="EMBL/GenBank/DDBJ databases">
        <authorList>
            <person name="Morgan W.R."/>
            <person name="Tartar A."/>
        </authorList>
    </citation>
    <scope>NUCLEOTIDE SEQUENCE</scope>
    <source>
        <strain evidence="2">ARSEF 373</strain>
    </source>
</reference>
<sequence length="134" mass="15608">IHRDIRWSNVIKRRDCDAWFLIDFADAATSPQHFPAGKHLSTEEHAPEIFVAVGYLIETSGVQWDDLARRTAFAKRLLQEDPTRRPTAEEALRDLAKLQEEATQEQLMIENLGKTQIQTRKRKQEKASKRKNKR</sequence>
<name>A0AAV2YX93_9STRA</name>
<evidence type="ECO:0000313" key="3">
    <source>
        <dbReference type="Proteomes" id="UP001146120"/>
    </source>
</evidence>
<reference evidence="2" key="2">
    <citation type="journal article" date="2023" name="Microbiol Resour">
        <title>Decontamination and Annotation of the Draft Genome Sequence of the Oomycete Lagenidium giganteum ARSEF 373.</title>
        <authorList>
            <person name="Morgan W.R."/>
            <person name="Tartar A."/>
        </authorList>
    </citation>
    <scope>NUCLEOTIDE SEQUENCE</scope>
    <source>
        <strain evidence="2">ARSEF 373</strain>
    </source>
</reference>
<protein>
    <recommendedName>
        <fullName evidence="4">Protein kinase domain-containing protein</fullName>
    </recommendedName>
</protein>
<evidence type="ECO:0008006" key="4">
    <source>
        <dbReference type="Google" id="ProtNLM"/>
    </source>
</evidence>
<evidence type="ECO:0000313" key="2">
    <source>
        <dbReference type="EMBL" id="DAZ97909.1"/>
    </source>
</evidence>